<dbReference type="Proteomes" id="UP000520767">
    <property type="component" value="Unassembled WGS sequence"/>
</dbReference>
<feature type="transmembrane region" description="Helical" evidence="1">
    <location>
        <begin position="182"/>
        <end position="201"/>
    </location>
</feature>
<accession>A0A7W7QDI9</accession>
<evidence type="ECO:0000313" key="2">
    <source>
        <dbReference type="EMBL" id="MBB4911660.1"/>
    </source>
</evidence>
<proteinExistence type="predicted"/>
<keyword evidence="3" id="KW-1185">Reference proteome</keyword>
<keyword evidence="1" id="KW-1133">Transmembrane helix</keyword>
<reference evidence="2 3" key="1">
    <citation type="submission" date="2020-08" db="EMBL/GenBank/DDBJ databases">
        <title>Genomic Encyclopedia of Type Strains, Phase III (KMG-III): the genomes of soil and plant-associated and newly described type strains.</title>
        <authorList>
            <person name="Whitman W."/>
        </authorList>
    </citation>
    <scope>NUCLEOTIDE SEQUENCE [LARGE SCALE GENOMIC DNA]</scope>
    <source>
        <strain evidence="2 3">CECT 8960</strain>
    </source>
</reference>
<evidence type="ECO:0000256" key="1">
    <source>
        <dbReference type="SAM" id="Phobius"/>
    </source>
</evidence>
<keyword evidence="1" id="KW-0812">Transmembrane</keyword>
<protein>
    <submittedName>
        <fullName evidence="2">Uncharacterized protein</fullName>
    </submittedName>
</protein>
<organism evidence="2 3">
    <name type="scientific">Actinophytocola algeriensis</name>
    <dbReference type="NCBI Taxonomy" id="1768010"/>
    <lineage>
        <taxon>Bacteria</taxon>
        <taxon>Bacillati</taxon>
        <taxon>Actinomycetota</taxon>
        <taxon>Actinomycetes</taxon>
        <taxon>Pseudonocardiales</taxon>
        <taxon>Pseudonocardiaceae</taxon>
    </lineage>
</organism>
<dbReference type="AlphaFoldDB" id="A0A7W7QDI9"/>
<gene>
    <name evidence="2" type="ORF">FHR82_007930</name>
</gene>
<feature type="transmembrane region" description="Helical" evidence="1">
    <location>
        <begin position="142"/>
        <end position="162"/>
    </location>
</feature>
<dbReference type="RefSeq" id="WP_184815663.1">
    <property type="nucleotide sequence ID" value="NZ_JACHJQ010000010.1"/>
</dbReference>
<comment type="caution">
    <text evidence="2">The sequence shown here is derived from an EMBL/GenBank/DDBJ whole genome shotgun (WGS) entry which is preliminary data.</text>
</comment>
<name>A0A7W7QDI9_9PSEU</name>
<keyword evidence="1" id="KW-0472">Membrane</keyword>
<evidence type="ECO:0000313" key="3">
    <source>
        <dbReference type="Proteomes" id="UP000520767"/>
    </source>
</evidence>
<dbReference type="InterPro" id="IPR038468">
    <property type="entry name" value="MmpS_C"/>
</dbReference>
<dbReference type="EMBL" id="JACHJQ010000010">
    <property type="protein sequence ID" value="MBB4911660.1"/>
    <property type="molecule type" value="Genomic_DNA"/>
</dbReference>
<dbReference type="Gene3D" id="2.60.40.2880">
    <property type="entry name" value="MmpS1-5, C-terminal soluble domain"/>
    <property type="match status" value="1"/>
</dbReference>
<sequence>MLSWGMVALVLAAGGAGSATHTVEYAVEVRGDAEVHVRYVDGDDRLVTQEITASAWSRRVEVDSARTDEVRVFAAAAPTAPRAQALSCVIVVDGVERVRDSAVGTVECRFDLAGLQPSSSGRASPLGGGAEPPGDGTAIGDVVLWSAGGLSVVLLGFVAVRWRSRAPETAAPGLEREPHVRLMGVAGAVTLLIAVGGFFVACAAEPAVPPSFDLERELGER</sequence>